<sequence>MVKRTRYPSFNVMDEREAWDTHTQAIVTNRVLKPQSCAVLDGEEQLLLRQICSALVDDEREEVIRYVLAHVDRTLKETTGEGERKAGIPERKTLILEGIQHVGQLMCQLTGTKATKWDVQKVTAVLQQISEGRAGFATWSSDLQREWFVKMLNLTVEAYCSHPVVWSEMGYAGPAYPRGYVRGDIGRLDPWEAKEEA</sequence>
<accession>A0AAP7DK21</accession>
<comment type="caution">
    <text evidence="1">The sequence shown here is derived from an EMBL/GenBank/DDBJ whole genome shotgun (WGS) entry which is preliminary data.</text>
</comment>
<proteinExistence type="predicted"/>
<evidence type="ECO:0000313" key="1">
    <source>
        <dbReference type="EMBL" id="NOJ73282.1"/>
    </source>
</evidence>
<gene>
    <name evidence="1" type="ORF">HMI46_22375</name>
</gene>
<reference evidence="1 2" key="1">
    <citation type="submission" date="2020-05" db="EMBL/GenBank/DDBJ databases">
        <title>Whole genome sequencing and identification of novel metabolites from Paenibacillus alvei strain JR949.</title>
        <authorList>
            <person name="Rajendhran J."/>
            <person name="Sree Pranav P."/>
            <person name="Mahalakshmi B."/>
            <person name="Karthikeyan R."/>
        </authorList>
    </citation>
    <scope>NUCLEOTIDE SEQUENCE [LARGE SCALE GENOMIC DNA]</scope>
    <source>
        <strain evidence="1 2">JR949</strain>
    </source>
</reference>
<name>A0AAP7DK21_PAEAL</name>
<evidence type="ECO:0000313" key="2">
    <source>
        <dbReference type="Proteomes" id="UP000552038"/>
    </source>
</evidence>
<dbReference type="AlphaFoldDB" id="A0AAP7DK21"/>
<dbReference type="Proteomes" id="UP000552038">
    <property type="component" value="Unassembled WGS sequence"/>
</dbReference>
<dbReference type="Pfam" id="PF13618">
    <property type="entry name" value="Gluconate_2-dh3"/>
    <property type="match status" value="1"/>
</dbReference>
<protein>
    <submittedName>
        <fullName evidence="1">Gluconate 2-dehydrogenase subunit 3 family protein</fullName>
    </submittedName>
</protein>
<dbReference type="InterPro" id="IPR027056">
    <property type="entry name" value="Gluconate_2DH_su3"/>
</dbReference>
<dbReference type="RefSeq" id="WP_171418913.1">
    <property type="nucleotide sequence ID" value="NZ_JABFOR010000040.1"/>
</dbReference>
<dbReference type="EMBL" id="JABFOR010000040">
    <property type="protein sequence ID" value="NOJ73282.1"/>
    <property type="molecule type" value="Genomic_DNA"/>
</dbReference>
<organism evidence="1 2">
    <name type="scientific">Paenibacillus alvei</name>
    <name type="common">Bacillus alvei</name>
    <dbReference type="NCBI Taxonomy" id="44250"/>
    <lineage>
        <taxon>Bacteria</taxon>
        <taxon>Bacillati</taxon>
        <taxon>Bacillota</taxon>
        <taxon>Bacilli</taxon>
        <taxon>Bacillales</taxon>
        <taxon>Paenibacillaceae</taxon>
        <taxon>Paenibacillus</taxon>
    </lineage>
</organism>